<reference evidence="2 3" key="1">
    <citation type="submission" date="2014-04" db="EMBL/GenBank/DDBJ databases">
        <title>Whole genome of Muricauda olearia.</title>
        <authorList>
            <person name="Zhang X.-H."/>
            <person name="Tang K."/>
        </authorList>
    </citation>
    <scope>NUCLEOTIDE SEQUENCE [LARGE SCALE GENOMIC DNA]</scope>
    <source>
        <strain evidence="2 3">Th120</strain>
    </source>
</reference>
<evidence type="ECO:0000313" key="2">
    <source>
        <dbReference type="EMBL" id="RYC53275.1"/>
    </source>
</evidence>
<dbReference type="InterPro" id="IPR026341">
    <property type="entry name" value="T9SS_type_B"/>
</dbReference>
<dbReference type="AlphaFoldDB" id="A0A444VR17"/>
<dbReference type="Gene3D" id="2.60.40.10">
    <property type="entry name" value="Immunoglobulins"/>
    <property type="match status" value="3"/>
</dbReference>
<keyword evidence="3" id="KW-1185">Reference proteome</keyword>
<feature type="chain" id="PRO_5019397357" description="T9SS type B sorting domain-containing protein" evidence="1">
    <location>
        <begin position="20"/>
        <end position="576"/>
    </location>
</feature>
<evidence type="ECO:0000313" key="3">
    <source>
        <dbReference type="Proteomes" id="UP000290261"/>
    </source>
</evidence>
<dbReference type="InterPro" id="IPR013783">
    <property type="entry name" value="Ig-like_fold"/>
</dbReference>
<dbReference type="InterPro" id="IPR036116">
    <property type="entry name" value="FN3_sf"/>
</dbReference>
<name>A0A444VR17_9FLAO</name>
<dbReference type="NCBIfam" id="TIGR04131">
    <property type="entry name" value="Bac_Flav_CTERM"/>
    <property type="match status" value="1"/>
</dbReference>
<evidence type="ECO:0000256" key="1">
    <source>
        <dbReference type="SAM" id="SignalP"/>
    </source>
</evidence>
<feature type="signal peptide" evidence="1">
    <location>
        <begin position="1"/>
        <end position="19"/>
    </location>
</feature>
<dbReference type="SUPFAM" id="SSF49265">
    <property type="entry name" value="Fibronectin type III"/>
    <property type="match status" value="1"/>
</dbReference>
<organism evidence="2 3">
    <name type="scientific">Flagellimonas olearia</name>
    <dbReference type="NCBI Taxonomy" id="552546"/>
    <lineage>
        <taxon>Bacteria</taxon>
        <taxon>Pseudomonadati</taxon>
        <taxon>Bacteroidota</taxon>
        <taxon>Flavobacteriia</taxon>
        <taxon>Flavobacteriales</taxon>
        <taxon>Flavobacteriaceae</taxon>
        <taxon>Flagellimonas</taxon>
    </lineage>
</organism>
<protein>
    <recommendedName>
        <fullName evidence="4">T9SS type B sorting domain-containing protein</fullName>
    </recommendedName>
</protein>
<gene>
    <name evidence="2" type="ORF">DN53_03375</name>
</gene>
<proteinExistence type="predicted"/>
<dbReference type="RefSeq" id="WP_129652964.1">
    <property type="nucleotide sequence ID" value="NZ_ML142907.1"/>
</dbReference>
<evidence type="ECO:0008006" key="4">
    <source>
        <dbReference type="Google" id="ProtNLM"/>
    </source>
</evidence>
<keyword evidence="1" id="KW-0732">Signal</keyword>
<accession>A0A444VR17</accession>
<dbReference type="EMBL" id="JJMP01000001">
    <property type="protein sequence ID" value="RYC53275.1"/>
    <property type="molecule type" value="Genomic_DNA"/>
</dbReference>
<dbReference type="Pfam" id="PF13585">
    <property type="entry name" value="CHU_C"/>
    <property type="match status" value="1"/>
</dbReference>
<sequence>MLKKVLFFFTFSFMVFAQAQVCPNLVSPAEGSSNVPVDTAISWQPDEDAQAYIVSLGTTPGGTDLLAPQFSGGTSYTPPLGLPEDTDIYVTITLFFFDQPNITCPSRQFRTGLLTSAPTCTQLTNPLDMAVNINPSTNISWAYVSGATGYRISLGTTAGGTDILNNFDAGNTLTFNPIDDLPPEQTIYVTITPYNRIGQAIGCSSQQFTTSAVSELPNCTSMIYPPNGEINVPLTPLLQWNEVSDAIGYRVTIGSSPNQSDILDNATFYTNSTLVIDFEPNNTFFIRVTPFNDAGEAVGCIQESFTTLLGCGPYLDIDSGEFVTLNPKINFPETVSFCEDQAPLSISSSDDADGFRWFQVDQFGQETLISETREASILEEGTYRYEAYTLVSQNGNEIECPTSMEFNVVSSETPTIDRLDFVENTSSLQVTVQTLGAGSYEYAVDNRNGPYSDSNIFSGLEPGSHTFYVRDKNGCGIAEKTFTQDLTVEGFPKFFTPNGDNINDFWQFIQPPNGDKIILKRIYIFNRYGTLLKEFSQNSSGWDGNFRGRPLPAGEYWFKAIDDSNREVQGHFALKR</sequence>
<comment type="caution">
    <text evidence="2">The sequence shown here is derived from an EMBL/GenBank/DDBJ whole genome shotgun (WGS) entry which is preliminary data.</text>
</comment>
<dbReference type="Proteomes" id="UP000290261">
    <property type="component" value="Unassembled WGS sequence"/>
</dbReference>